<comment type="caution">
    <text evidence="1">The sequence shown here is derived from an EMBL/GenBank/DDBJ whole genome shotgun (WGS) entry which is preliminary data.</text>
</comment>
<keyword evidence="2" id="KW-1185">Reference proteome</keyword>
<dbReference type="EMBL" id="SDVB01000253">
    <property type="protein sequence ID" value="RYC10084.1"/>
    <property type="molecule type" value="Genomic_DNA"/>
</dbReference>
<name>A0A4Q2SZM3_9HYPH</name>
<reference evidence="1 2" key="1">
    <citation type="submission" date="2019-01" db="EMBL/GenBank/DDBJ databases">
        <authorList>
            <person name="Deng T."/>
        </authorList>
    </citation>
    <scope>NUCLEOTIDE SEQUENCE [LARGE SCALE GENOMIC DNA]</scope>
    <source>
        <strain evidence="1 2">F8825</strain>
    </source>
</reference>
<dbReference type="InterPro" id="IPR045384">
    <property type="entry name" value="DUF6527"/>
</dbReference>
<gene>
    <name evidence="1" type="ORF">EUU22_18600</name>
</gene>
<organism evidence="1 2">
    <name type="scientific">Ciceribacter ferrooxidans</name>
    <dbReference type="NCBI Taxonomy" id="2509717"/>
    <lineage>
        <taxon>Bacteria</taxon>
        <taxon>Pseudomonadati</taxon>
        <taxon>Pseudomonadota</taxon>
        <taxon>Alphaproteobacteria</taxon>
        <taxon>Hyphomicrobiales</taxon>
        <taxon>Rhizobiaceae</taxon>
        <taxon>Ciceribacter</taxon>
    </lineage>
</organism>
<accession>A0A4Q2SZM3</accession>
<dbReference type="AlphaFoldDB" id="A0A4Q2SZM3"/>
<evidence type="ECO:0000313" key="2">
    <source>
        <dbReference type="Proteomes" id="UP000291088"/>
    </source>
</evidence>
<proteinExistence type="predicted"/>
<sequence>MSEIRTPPVTAVLFEDRDDFFRSDIAGSIHIARHEDDPKEVSFWYRCPCGCGAKAPLSAGDGYKPVDGPSWTWNGSTTAPTLTPSVHHVGHWHGWLTDGVWKSC</sequence>
<protein>
    <submittedName>
        <fullName evidence="1">Uncharacterized protein</fullName>
    </submittedName>
</protein>
<dbReference type="RefSeq" id="WP_129333476.1">
    <property type="nucleotide sequence ID" value="NZ_SDVB01000253.1"/>
</dbReference>
<dbReference type="Pfam" id="PF20137">
    <property type="entry name" value="BubE"/>
    <property type="match status" value="1"/>
</dbReference>
<dbReference type="Proteomes" id="UP000291088">
    <property type="component" value="Unassembled WGS sequence"/>
</dbReference>
<dbReference type="OrthoDB" id="8101392at2"/>
<evidence type="ECO:0000313" key="1">
    <source>
        <dbReference type="EMBL" id="RYC10084.1"/>
    </source>
</evidence>